<comment type="similarity">
    <text evidence="1 10">Belongs to the class-I aminoacyl-tRNA synthetase family.</text>
</comment>
<keyword evidence="4 10" id="KW-0436">Ligase</keyword>
<dbReference type="InterPro" id="IPR002306">
    <property type="entry name" value="Trp-tRNA-ligase"/>
</dbReference>
<dbReference type="PANTHER" id="PTHR10055">
    <property type="entry name" value="TRYPTOPHANYL-TRNA SYNTHETASE"/>
    <property type="match status" value="1"/>
</dbReference>
<dbReference type="Pfam" id="PF00579">
    <property type="entry name" value="tRNA-synt_1b"/>
    <property type="match status" value="1"/>
</dbReference>
<evidence type="ECO:0000256" key="4">
    <source>
        <dbReference type="ARBA" id="ARBA00022598"/>
    </source>
</evidence>
<dbReference type="Proteomes" id="UP000240880">
    <property type="component" value="Unassembled WGS sequence"/>
</dbReference>
<evidence type="ECO:0000256" key="9">
    <source>
        <dbReference type="ARBA" id="ARBA00030268"/>
    </source>
</evidence>
<evidence type="ECO:0000313" key="12">
    <source>
        <dbReference type="Proteomes" id="UP000240880"/>
    </source>
</evidence>
<dbReference type="PANTHER" id="PTHR10055:SF5">
    <property type="entry name" value="TRYPTOPHAN--TRNA LIGASE"/>
    <property type="match status" value="1"/>
</dbReference>
<organism evidence="11 12">
    <name type="scientific">Candidatus Marsarchaeota G1 archaeon OSP_D</name>
    <dbReference type="NCBI Taxonomy" id="1978155"/>
    <lineage>
        <taxon>Archaea</taxon>
        <taxon>Candidatus Marsarchaeota</taxon>
        <taxon>Candidatus Marsarchaeota group 1</taxon>
    </lineage>
</organism>
<dbReference type="EC" id="6.1.1.2" evidence="2"/>
<dbReference type="GO" id="GO:0006436">
    <property type="term" value="P:tryptophanyl-tRNA aminoacylation"/>
    <property type="evidence" value="ECO:0007669"/>
    <property type="project" value="InterPro"/>
</dbReference>
<evidence type="ECO:0000256" key="8">
    <source>
        <dbReference type="ARBA" id="ARBA00023146"/>
    </source>
</evidence>
<dbReference type="GO" id="GO:0005524">
    <property type="term" value="F:ATP binding"/>
    <property type="evidence" value="ECO:0007669"/>
    <property type="project" value="UniProtKB-KW"/>
</dbReference>
<evidence type="ECO:0000256" key="10">
    <source>
        <dbReference type="RuleBase" id="RU363036"/>
    </source>
</evidence>
<gene>
    <name evidence="11" type="ORF">B9Q01_04095</name>
</gene>
<evidence type="ECO:0000256" key="6">
    <source>
        <dbReference type="ARBA" id="ARBA00022840"/>
    </source>
</evidence>
<dbReference type="InterPro" id="IPR002305">
    <property type="entry name" value="aa-tRNA-synth_Ic"/>
</dbReference>
<evidence type="ECO:0000256" key="3">
    <source>
        <dbReference type="ARBA" id="ARBA00022490"/>
    </source>
</evidence>
<keyword evidence="6 10" id="KW-0067">ATP-binding</keyword>
<proteinExistence type="inferred from homology"/>
<keyword evidence="8 10" id="KW-0030">Aminoacyl-tRNA synthetase</keyword>
<keyword evidence="5 10" id="KW-0547">Nucleotide-binding</keyword>
<evidence type="ECO:0000256" key="1">
    <source>
        <dbReference type="ARBA" id="ARBA00005594"/>
    </source>
</evidence>
<accession>A0A2R6AB96</accession>
<dbReference type="InterPro" id="IPR014729">
    <property type="entry name" value="Rossmann-like_a/b/a_fold"/>
</dbReference>
<dbReference type="AlphaFoldDB" id="A0A2R6AB96"/>
<name>A0A2R6AB96_9ARCH</name>
<evidence type="ECO:0000256" key="7">
    <source>
        <dbReference type="ARBA" id="ARBA00022917"/>
    </source>
</evidence>
<dbReference type="Gene3D" id="3.40.50.620">
    <property type="entry name" value="HUPs"/>
    <property type="match status" value="1"/>
</dbReference>
<evidence type="ECO:0000313" key="11">
    <source>
        <dbReference type="EMBL" id="PSN83595.1"/>
    </source>
</evidence>
<dbReference type="GO" id="GO:0005737">
    <property type="term" value="C:cytoplasm"/>
    <property type="evidence" value="ECO:0007669"/>
    <property type="project" value="TreeGrafter"/>
</dbReference>
<dbReference type="SUPFAM" id="SSF52374">
    <property type="entry name" value="Nucleotidylyl transferase"/>
    <property type="match status" value="1"/>
</dbReference>
<dbReference type="EMBL" id="NEXC01000019">
    <property type="protein sequence ID" value="PSN83595.1"/>
    <property type="molecule type" value="Genomic_DNA"/>
</dbReference>
<reference evidence="11 12" key="1">
    <citation type="submission" date="2017-04" db="EMBL/GenBank/DDBJ databases">
        <title>Novel microbial lineages endemic to geothermal iron-oxide mats fill important gaps in the evolutionary history of Archaea.</title>
        <authorList>
            <person name="Jay Z.J."/>
            <person name="Beam J.P."/>
            <person name="Dlakic M."/>
            <person name="Rusch D.B."/>
            <person name="Kozubal M.A."/>
            <person name="Inskeep W.P."/>
        </authorList>
    </citation>
    <scope>NUCLEOTIDE SEQUENCE [LARGE SCALE GENOMIC DNA]</scope>
    <source>
        <strain evidence="11">OSP_D</strain>
    </source>
</reference>
<protein>
    <recommendedName>
        <fullName evidence="2">tryptophan--tRNA ligase</fullName>
        <ecNumber evidence="2">6.1.1.2</ecNumber>
    </recommendedName>
    <alternativeName>
        <fullName evidence="9">Tryptophanyl-tRNA synthetase</fullName>
    </alternativeName>
</protein>
<keyword evidence="7 10" id="KW-0648">Protein biosynthesis</keyword>
<dbReference type="PRINTS" id="PR01039">
    <property type="entry name" value="TRNASYNTHTRP"/>
</dbReference>
<sequence>MKECKLSETIIDPWGSSDIADYSRLFELFGIEPVSKILDKFPVTHRLLRRGMWFGHRDLTKVLDAVSNGSEYAVMSGIKPTGVFHLGTKTTAEAMVYFQSLSNKSRVFYAVADVEAYCDNGIKFSQSHELAVSNVADILAIGLKPERVYVYKQSEEKRVMNLASVFSKAVTTNMMHAIYGERPFGLYFSALVQAGDILLPQLKVFGGPKPVVVPVGVDQDPHIRLTRDLAKRYSDEFGFIEPSAVFHKLVRSLQGTQKMSKRDPMSVLTLNEDPAVARKKS</sequence>
<comment type="caution">
    <text evidence="11">The sequence shown here is derived from an EMBL/GenBank/DDBJ whole genome shotgun (WGS) entry which is preliminary data.</text>
</comment>
<evidence type="ECO:0000256" key="2">
    <source>
        <dbReference type="ARBA" id="ARBA00013161"/>
    </source>
</evidence>
<dbReference type="GO" id="GO:0004830">
    <property type="term" value="F:tryptophan-tRNA ligase activity"/>
    <property type="evidence" value="ECO:0007669"/>
    <property type="project" value="UniProtKB-EC"/>
</dbReference>
<dbReference type="FunFam" id="3.40.50.620:FF:000207">
    <property type="entry name" value="Tryptophan--tRNA ligase"/>
    <property type="match status" value="1"/>
</dbReference>
<evidence type="ECO:0000256" key="5">
    <source>
        <dbReference type="ARBA" id="ARBA00022741"/>
    </source>
</evidence>
<keyword evidence="3" id="KW-0963">Cytoplasm</keyword>